<dbReference type="InterPro" id="IPR004165">
    <property type="entry name" value="CoA_trans_fam_I"/>
</dbReference>
<dbReference type="InterPro" id="IPR004163">
    <property type="entry name" value="CoA_transf_BS"/>
</dbReference>
<dbReference type="Gene3D" id="3.40.1080.10">
    <property type="entry name" value="Glutaconate Coenzyme A-transferase"/>
    <property type="match status" value="1"/>
</dbReference>
<dbReference type="InterPro" id="IPR037171">
    <property type="entry name" value="NagB/RpiA_transferase-like"/>
</dbReference>
<dbReference type="SMART" id="SM00882">
    <property type="entry name" value="CoA_trans"/>
    <property type="match status" value="1"/>
</dbReference>
<dbReference type="GeneID" id="89473110"/>
<dbReference type="PANTHER" id="PTHR13707">
    <property type="entry name" value="KETOACID-COENZYME A TRANSFERASE"/>
    <property type="match status" value="1"/>
</dbReference>
<dbReference type="RefSeq" id="WP_048915739.1">
    <property type="nucleotide sequence ID" value="NZ_CAKKMT010000013.1"/>
</dbReference>
<dbReference type="InterPro" id="IPR012792">
    <property type="entry name" value="3-oxoacid_CoA-transf_A"/>
</dbReference>
<dbReference type="Proteomes" id="UP001306592">
    <property type="component" value="Unassembled WGS sequence"/>
</dbReference>
<evidence type="ECO:0000313" key="3">
    <source>
        <dbReference type="EMBL" id="MEI2682613.1"/>
    </source>
</evidence>
<proteinExistence type="inferred from homology"/>
<organism evidence="3 4">
    <name type="scientific">Erwinia aphidicola</name>
    <dbReference type="NCBI Taxonomy" id="68334"/>
    <lineage>
        <taxon>Bacteria</taxon>
        <taxon>Pseudomonadati</taxon>
        <taxon>Pseudomonadota</taxon>
        <taxon>Gammaproteobacteria</taxon>
        <taxon>Enterobacterales</taxon>
        <taxon>Erwiniaceae</taxon>
        <taxon>Erwinia</taxon>
    </lineage>
</organism>
<reference evidence="3 4" key="1">
    <citation type="submission" date="2024-02" db="EMBL/GenBank/DDBJ databases">
        <title>First report Erwinia aphidicola in onion in Chile.</title>
        <authorList>
            <person name="Valenzuela M."/>
            <person name="Pena M."/>
            <person name="Dutta B."/>
        </authorList>
    </citation>
    <scope>NUCLEOTIDE SEQUENCE [LARGE SCALE GENOMIC DNA]</scope>
    <source>
        <strain evidence="3 4">QCJ3A</strain>
    </source>
</reference>
<keyword evidence="4" id="KW-1185">Reference proteome</keyword>
<dbReference type="Pfam" id="PF01144">
    <property type="entry name" value="CoA_trans"/>
    <property type="match status" value="1"/>
</dbReference>
<dbReference type="EMBL" id="JBANEI010000008">
    <property type="protein sequence ID" value="MEI2682613.1"/>
    <property type="molecule type" value="Genomic_DNA"/>
</dbReference>
<evidence type="ECO:0000256" key="1">
    <source>
        <dbReference type="ARBA" id="ARBA00005612"/>
    </source>
</evidence>
<dbReference type="PROSITE" id="PS01273">
    <property type="entry name" value="COA_TRANSF_1"/>
    <property type="match status" value="1"/>
</dbReference>
<evidence type="ECO:0000256" key="2">
    <source>
        <dbReference type="ARBA" id="ARBA00022679"/>
    </source>
</evidence>
<dbReference type="SUPFAM" id="SSF100950">
    <property type="entry name" value="NagB/RpiA/CoA transferase-like"/>
    <property type="match status" value="1"/>
</dbReference>
<dbReference type="PANTHER" id="PTHR13707:SF60">
    <property type="entry name" value="ACETATE COA-TRANSFERASE SUBUNIT ALPHA"/>
    <property type="match status" value="1"/>
</dbReference>
<evidence type="ECO:0000313" key="4">
    <source>
        <dbReference type="Proteomes" id="UP001306592"/>
    </source>
</evidence>
<sequence length="231" mass="24646">MIDKSLFLADEAVADIHDGATLMIGGFGPAGQPYALLDALIRRRPQNLTLVSNNAGNADSGLALLLKAGCVRKMICSFPRQSDSWVFDDLYRRGEIELELVPQGNLVARIQAGGSGLGAIFTPTGFGTELAAGKETREIEGRQYVLELALKADFALIKAQCGDRWGNLVYRKAARNFNPIMAMAARCTIAEVSRHVALGKLDPEAVVTPGIFVQRVVCSANLCPATIASGA</sequence>
<gene>
    <name evidence="3" type="ORF">V8N49_13225</name>
</gene>
<dbReference type="NCBIfam" id="TIGR02429">
    <property type="entry name" value="pcaI_scoA_fam"/>
    <property type="match status" value="1"/>
</dbReference>
<protein>
    <submittedName>
        <fullName evidence="3">3-oxoacid CoA-transferase subunit A</fullName>
    </submittedName>
</protein>
<comment type="similarity">
    <text evidence="1">Belongs to the 3-oxoacid CoA-transferase subunit A family.</text>
</comment>
<accession>A0ABU8DI63</accession>
<keyword evidence="2" id="KW-0808">Transferase</keyword>
<comment type="caution">
    <text evidence="3">The sequence shown here is derived from an EMBL/GenBank/DDBJ whole genome shotgun (WGS) entry which is preliminary data.</text>
</comment>
<name>A0ABU8DI63_ERWAP</name>